<dbReference type="PANTHER" id="PTHR31669:SF217">
    <property type="entry name" value="PROTEIN FAR1-RELATED SEQUENCE"/>
    <property type="match status" value="1"/>
</dbReference>
<protein>
    <recommendedName>
        <fullName evidence="2">Protein FAR1-RELATED SEQUENCE</fullName>
    </recommendedName>
</protein>
<sequence length="537" mass="61379">MASGGEDPGPSDVRSHVPALVADRSHLMQGNDVRLHDDVQRGGLQQLGGGDGGGDTGSESTRTDRPPCVDDAHMRMPTRNVMHIHGAHVPDEMVPKFGMEFKSYEMAYAFYNKYVEHAGFNVRKSRSRAAYREICCSKEGKNKYRGDETKRERRRGSARIGCRAYVRVRNVVIEGEVVSVVFDDVVVQHNHPLTPSPSAVKHMRSHKQRGDTLIEFVDTMQQCREPQSSIMGVLSDMHGDRESIPFTTRDLENRWHIIDGHSDHLNTIFMRHKDIETEMMRSESFNRLVKSSFVDHQTALHRFARRILEVVLSRKEKEAAETRACQDVPNVKTAWPFAEQLSRVYTRAVFKVFENTLDESVHFRIEQYGVDQTQWIISHSKRSEKHDWCQRQFKVTADVVNGQFICECMQWEHTGLFCPHLLRAFVHVQVEKIPHTYVLRRYSREAKSDVNFDRRDRPIAGLDGVKLSNRTKVLSLDAQQLVKWGRRSSVAFERATSVMKGLRNQLEEIPADVHGLDADDGVSEHEVEVGDGARPSI</sequence>
<proteinExistence type="inferred from homology"/>
<dbReference type="InterPro" id="IPR031052">
    <property type="entry name" value="FHY3/FAR1"/>
</dbReference>
<dbReference type="PANTHER" id="PTHR31669">
    <property type="entry name" value="PROTEIN FAR1-RELATED SEQUENCE 10-RELATED"/>
    <property type="match status" value="1"/>
</dbReference>
<organism evidence="5">
    <name type="scientific">Oryza sativa subsp. japonica</name>
    <name type="common">Rice</name>
    <dbReference type="NCBI Taxonomy" id="39947"/>
    <lineage>
        <taxon>Eukaryota</taxon>
        <taxon>Viridiplantae</taxon>
        <taxon>Streptophyta</taxon>
        <taxon>Embryophyta</taxon>
        <taxon>Tracheophyta</taxon>
        <taxon>Spermatophyta</taxon>
        <taxon>Magnoliopsida</taxon>
        <taxon>Liliopsida</taxon>
        <taxon>Poales</taxon>
        <taxon>Poaceae</taxon>
        <taxon>BOP clade</taxon>
        <taxon>Oryzoideae</taxon>
        <taxon>Oryzeae</taxon>
        <taxon>Oryzinae</taxon>
        <taxon>Oryza</taxon>
        <taxon>Oryza sativa</taxon>
    </lineage>
</organism>
<dbReference type="Pfam" id="PF03101">
    <property type="entry name" value="FAR1"/>
    <property type="match status" value="1"/>
</dbReference>
<feature type="region of interest" description="Disordered" evidence="3">
    <location>
        <begin position="1"/>
        <end position="29"/>
    </location>
</feature>
<dbReference type="InterPro" id="IPR007527">
    <property type="entry name" value="Znf_SWIM"/>
</dbReference>
<dbReference type="AlphaFoldDB" id="B9GCP9"/>
<feature type="region of interest" description="Disordered" evidence="3">
    <location>
        <begin position="42"/>
        <end position="70"/>
    </location>
</feature>
<feature type="compositionally biased region" description="Gly residues" evidence="3">
    <location>
        <begin position="45"/>
        <end position="56"/>
    </location>
</feature>
<dbReference type="Proteomes" id="UP000007752">
    <property type="component" value="Chromosome 12"/>
</dbReference>
<feature type="compositionally biased region" description="Basic and acidic residues" evidence="3">
    <location>
        <begin position="61"/>
        <end position="70"/>
    </location>
</feature>
<keyword evidence="2" id="KW-0539">Nucleus</keyword>
<feature type="domain" description="SWIM-type" evidence="4">
    <location>
        <begin position="393"/>
        <end position="429"/>
    </location>
</feature>
<keyword evidence="2" id="KW-0862">Zinc</keyword>
<evidence type="ECO:0000256" key="3">
    <source>
        <dbReference type="SAM" id="MobiDB-lite"/>
    </source>
</evidence>
<keyword evidence="1 2" id="KW-0863">Zinc-finger</keyword>
<comment type="similarity">
    <text evidence="2">Belongs to the FHY3/FAR1 family.</text>
</comment>
<gene>
    <name evidence="5" type="ORF">OsJ_35791</name>
</gene>
<dbReference type="PROSITE" id="PS50966">
    <property type="entry name" value="ZF_SWIM"/>
    <property type="match status" value="1"/>
</dbReference>
<evidence type="ECO:0000256" key="1">
    <source>
        <dbReference type="PROSITE-ProRule" id="PRU00325"/>
    </source>
</evidence>
<evidence type="ECO:0000256" key="2">
    <source>
        <dbReference type="RuleBase" id="RU367018"/>
    </source>
</evidence>
<evidence type="ECO:0000313" key="5">
    <source>
        <dbReference type="EMBL" id="EEE53056.1"/>
    </source>
</evidence>
<comment type="function">
    <text evidence="2">Putative transcription activator involved in regulating light control of development.</text>
</comment>
<dbReference type="EMBL" id="CM000149">
    <property type="protein sequence ID" value="EEE53056.1"/>
    <property type="molecule type" value="Genomic_DNA"/>
</dbReference>
<accession>B9GCP9</accession>
<feature type="region of interest" description="Disordered" evidence="3">
    <location>
        <begin position="515"/>
        <end position="537"/>
    </location>
</feature>
<dbReference type="GO" id="GO:0008270">
    <property type="term" value="F:zinc ion binding"/>
    <property type="evidence" value="ECO:0007669"/>
    <property type="project" value="UniProtKB-UniRule"/>
</dbReference>
<evidence type="ECO:0000259" key="4">
    <source>
        <dbReference type="PROSITE" id="PS50966"/>
    </source>
</evidence>
<comment type="subcellular location">
    <subcellularLocation>
        <location evidence="2">Nucleus</location>
    </subcellularLocation>
</comment>
<feature type="compositionally biased region" description="Basic and acidic residues" evidence="3">
    <location>
        <begin position="515"/>
        <end position="528"/>
    </location>
</feature>
<reference evidence="5" key="1">
    <citation type="journal article" date="2005" name="PLoS Biol.">
        <title>The genomes of Oryza sativa: a history of duplications.</title>
        <authorList>
            <person name="Yu J."/>
            <person name="Wang J."/>
            <person name="Lin W."/>
            <person name="Li S."/>
            <person name="Li H."/>
            <person name="Zhou J."/>
            <person name="Ni P."/>
            <person name="Dong W."/>
            <person name="Hu S."/>
            <person name="Zeng C."/>
            <person name="Zhang J."/>
            <person name="Zhang Y."/>
            <person name="Li R."/>
            <person name="Xu Z."/>
            <person name="Li S."/>
            <person name="Li X."/>
            <person name="Zheng H."/>
            <person name="Cong L."/>
            <person name="Lin L."/>
            <person name="Yin J."/>
            <person name="Geng J."/>
            <person name="Li G."/>
            <person name="Shi J."/>
            <person name="Liu J."/>
            <person name="Lv H."/>
            <person name="Li J."/>
            <person name="Wang J."/>
            <person name="Deng Y."/>
            <person name="Ran L."/>
            <person name="Shi X."/>
            <person name="Wang X."/>
            <person name="Wu Q."/>
            <person name="Li C."/>
            <person name="Ren X."/>
            <person name="Wang J."/>
            <person name="Wang X."/>
            <person name="Li D."/>
            <person name="Liu D."/>
            <person name="Zhang X."/>
            <person name="Ji Z."/>
            <person name="Zhao W."/>
            <person name="Sun Y."/>
            <person name="Zhang Z."/>
            <person name="Bao J."/>
            <person name="Han Y."/>
            <person name="Dong L."/>
            <person name="Ji J."/>
            <person name="Chen P."/>
            <person name="Wu S."/>
            <person name="Liu J."/>
            <person name="Xiao Y."/>
            <person name="Bu D."/>
            <person name="Tan J."/>
            <person name="Yang L."/>
            <person name="Ye C."/>
            <person name="Zhang J."/>
            <person name="Xu J."/>
            <person name="Zhou Y."/>
            <person name="Yu Y."/>
            <person name="Zhang B."/>
            <person name="Zhuang S."/>
            <person name="Wei H."/>
            <person name="Liu B."/>
            <person name="Lei M."/>
            <person name="Yu H."/>
            <person name="Li Y."/>
            <person name="Xu H."/>
            <person name="Wei S."/>
            <person name="He X."/>
            <person name="Fang L."/>
            <person name="Zhang Z."/>
            <person name="Zhang Y."/>
            <person name="Huang X."/>
            <person name="Su Z."/>
            <person name="Tong W."/>
            <person name="Li J."/>
            <person name="Tong Z."/>
            <person name="Li S."/>
            <person name="Ye J."/>
            <person name="Wang L."/>
            <person name="Fang L."/>
            <person name="Lei T."/>
            <person name="Chen C."/>
            <person name="Chen H."/>
            <person name="Xu Z."/>
            <person name="Li H."/>
            <person name="Huang H."/>
            <person name="Zhang F."/>
            <person name="Xu H."/>
            <person name="Li N."/>
            <person name="Zhao C."/>
            <person name="Li S."/>
            <person name="Dong L."/>
            <person name="Huang Y."/>
            <person name="Li L."/>
            <person name="Xi Y."/>
            <person name="Qi Q."/>
            <person name="Li W."/>
            <person name="Zhang B."/>
            <person name="Hu W."/>
            <person name="Zhang Y."/>
            <person name="Tian X."/>
            <person name="Jiao Y."/>
            <person name="Liang X."/>
            <person name="Jin J."/>
            <person name="Gao L."/>
            <person name="Zheng W."/>
            <person name="Hao B."/>
            <person name="Liu S."/>
            <person name="Wang W."/>
            <person name="Yuan L."/>
            <person name="Cao M."/>
            <person name="McDermott J."/>
            <person name="Samudrala R."/>
            <person name="Wang J."/>
            <person name="Wong G.K."/>
            <person name="Yang H."/>
        </authorList>
    </citation>
    <scope>NUCLEOTIDE SEQUENCE [LARGE SCALE GENOMIC DNA]</scope>
</reference>
<dbReference type="GO" id="GO:0006355">
    <property type="term" value="P:regulation of DNA-templated transcription"/>
    <property type="evidence" value="ECO:0007669"/>
    <property type="project" value="UniProtKB-UniRule"/>
</dbReference>
<dbReference type="GO" id="GO:0005634">
    <property type="term" value="C:nucleus"/>
    <property type="evidence" value="ECO:0007669"/>
    <property type="project" value="UniProtKB-SubCell"/>
</dbReference>
<dbReference type="InterPro" id="IPR004330">
    <property type="entry name" value="FAR1_DNA_bnd_dom"/>
</dbReference>
<reference evidence="5" key="2">
    <citation type="submission" date="2008-12" db="EMBL/GenBank/DDBJ databases">
        <title>Improved gene annotation of the rice (Oryza sativa) genomes.</title>
        <authorList>
            <person name="Wang J."/>
            <person name="Li R."/>
            <person name="Fan W."/>
            <person name="Huang Q."/>
            <person name="Zhang J."/>
            <person name="Zhou Y."/>
            <person name="Hu Y."/>
            <person name="Zi S."/>
            <person name="Li J."/>
            <person name="Ni P."/>
            <person name="Zheng H."/>
            <person name="Zhang Y."/>
            <person name="Zhao M."/>
            <person name="Hao Q."/>
            <person name="McDermott J."/>
            <person name="Samudrala R."/>
            <person name="Kristiansen K."/>
            <person name="Wong G.K.-S."/>
        </authorList>
    </citation>
    <scope>NUCLEOTIDE SEQUENCE</scope>
</reference>
<name>B9GCP9_ORYSJ</name>
<keyword evidence="2" id="KW-0479">Metal-binding</keyword>